<dbReference type="RefSeq" id="WP_173267595.1">
    <property type="nucleotide sequence ID" value="NZ_BLLG01000034.1"/>
</dbReference>
<proteinExistence type="predicted"/>
<keyword evidence="1" id="KW-0472">Membrane</keyword>
<feature type="transmembrane region" description="Helical" evidence="1">
    <location>
        <begin position="22"/>
        <end position="44"/>
    </location>
</feature>
<keyword evidence="3" id="KW-1185">Reference proteome</keyword>
<reference evidence="2 3" key="1">
    <citation type="submission" date="2020-02" db="EMBL/GenBank/DDBJ databases">
        <title>Whole Genome Shotgun Sequence of Streptomyces sp. strain CWH03.</title>
        <authorList>
            <person name="Dohra H."/>
            <person name="Kodani S."/>
            <person name="Yamamura H."/>
        </authorList>
    </citation>
    <scope>NUCLEOTIDE SEQUENCE [LARGE SCALE GENOMIC DNA]</scope>
    <source>
        <strain evidence="2 3">CWH03</strain>
    </source>
</reference>
<evidence type="ECO:0000313" key="3">
    <source>
        <dbReference type="Proteomes" id="UP000484988"/>
    </source>
</evidence>
<sequence length="49" mass="5438">MSTRPYPEHIHLAPSRLTTWEYFMSTALWIAVGLALLIAVIAGIKKGRG</sequence>
<evidence type="ECO:0000256" key="1">
    <source>
        <dbReference type="SAM" id="Phobius"/>
    </source>
</evidence>
<accession>A0A6A0B4A6</accession>
<organism evidence="2 3">
    <name type="scientific">Streptomyces pacificus</name>
    <dbReference type="NCBI Taxonomy" id="2705029"/>
    <lineage>
        <taxon>Bacteria</taxon>
        <taxon>Bacillati</taxon>
        <taxon>Actinomycetota</taxon>
        <taxon>Actinomycetes</taxon>
        <taxon>Kitasatosporales</taxon>
        <taxon>Streptomycetaceae</taxon>
        <taxon>Streptomyces</taxon>
    </lineage>
</organism>
<comment type="caution">
    <text evidence="2">The sequence shown here is derived from an EMBL/GenBank/DDBJ whole genome shotgun (WGS) entry which is preliminary data.</text>
</comment>
<dbReference type="Proteomes" id="UP000484988">
    <property type="component" value="Unassembled WGS sequence"/>
</dbReference>
<dbReference type="AlphaFoldDB" id="A0A6A0B4A6"/>
<gene>
    <name evidence="2" type="ORF">SCWH03_57930</name>
</gene>
<name>A0A6A0B4A6_9ACTN</name>
<keyword evidence="1" id="KW-1133">Transmembrane helix</keyword>
<evidence type="ECO:0000313" key="2">
    <source>
        <dbReference type="EMBL" id="GFH39525.1"/>
    </source>
</evidence>
<keyword evidence="1" id="KW-0812">Transmembrane</keyword>
<dbReference type="EMBL" id="BLLG01000034">
    <property type="protein sequence ID" value="GFH39525.1"/>
    <property type="molecule type" value="Genomic_DNA"/>
</dbReference>
<protein>
    <submittedName>
        <fullName evidence="2">Uncharacterized protein</fullName>
    </submittedName>
</protein>